<gene>
    <name evidence="2" type="ORF">WJX73_003039</name>
</gene>
<dbReference type="AlphaFoldDB" id="A0AAW1PVZ0"/>
<feature type="region of interest" description="Disordered" evidence="1">
    <location>
        <begin position="44"/>
        <end position="78"/>
    </location>
</feature>
<feature type="compositionally biased region" description="Polar residues" evidence="1">
    <location>
        <begin position="44"/>
        <end position="57"/>
    </location>
</feature>
<accession>A0AAW1PVZ0</accession>
<comment type="caution">
    <text evidence="2">The sequence shown here is derived from an EMBL/GenBank/DDBJ whole genome shotgun (WGS) entry which is preliminary data.</text>
</comment>
<dbReference type="EMBL" id="JALJOQ010000007">
    <property type="protein sequence ID" value="KAK9812333.1"/>
    <property type="molecule type" value="Genomic_DNA"/>
</dbReference>
<dbReference type="Proteomes" id="UP001465755">
    <property type="component" value="Unassembled WGS sequence"/>
</dbReference>
<proteinExistence type="predicted"/>
<evidence type="ECO:0000256" key="1">
    <source>
        <dbReference type="SAM" id="MobiDB-lite"/>
    </source>
</evidence>
<sequence length="78" mass="8183">MGTCSAGDCASTELGGAKHCKTRHPCTVTSQGFLVDSLRRQLTSFRPPTGTLNTTPSRPLVSASPCPQTRNPQPELGA</sequence>
<reference evidence="2 3" key="1">
    <citation type="journal article" date="2024" name="Nat. Commun.">
        <title>Phylogenomics reveals the evolutionary origins of lichenization in chlorophyte algae.</title>
        <authorList>
            <person name="Puginier C."/>
            <person name="Libourel C."/>
            <person name="Otte J."/>
            <person name="Skaloud P."/>
            <person name="Haon M."/>
            <person name="Grisel S."/>
            <person name="Petersen M."/>
            <person name="Berrin J.G."/>
            <person name="Delaux P.M."/>
            <person name="Dal Grande F."/>
            <person name="Keller J."/>
        </authorList>
    </citation>
    <scope>NUCLEOTIDE SEQUENCE [LARGE SCALE GENOMIC DNA]</scope>
    <source>
        <strain evidence="2 3">SAG 2036</strain>
    </source>
</reference>
<keyword evidence="3" id="KW-1185">Reference proteome</keyword>
<protein>
    <submittedName>
        <fullName evidence="2">Uncharacterized protein</fullName>
    </submittedName>
</protein>
<evidence type="ECO:0000313" key="2">
    <source>
        <dbReference type="EMBL" id="KAK9812333.1"/>
    </source>
</evidence>
<organism evidence="2 3">
    <name type="scientific">Symbiochloris irregularis</name>
    <dbReference type="NCBI Taxonomy" id="706552"/>
    <lineage>
        <taxon>Eukaryota</taxon>
        <taxon>Viridiplantae</taxon>
        <taxon>Chlorophyta</taxon>
        <taxon>core chlorophytes</taxon>
        <taxon>Trebouxiophyceae</taxon>
        <taxon>Trebouxiales</taxon>
        <taxon>Trebouxiaceae</taxon>
        <taxon>Symbiochloris</taxon>
    </lineage>
</organism>
<evidence type="ECO:0000313" key="3">
    <source>
        <dbReference type="Proteomes" id="UP001465755"/>
    </source>
</evidence>
<name>A0AAW1PVZ0_9CHLO</name>